<evidence type="ECO:0000256" key="5">
    <source>
        <dbReference type="ARBA" id="ARBA00023326"/>
    </source>
</evidence>
<evidence type="ECO:0000313" key="8">
    <source>
        <dbReference type="EMBL" id="KAK4477798.1"/>
    </source>
</evidence>
<dbReference type="InterPro" id="IPR044846">
    <property type="entry name" value="GH10"/>
</dbReference>
<dbReference type="Gene3D" id="2.60.120.260">
    <property type="entry name" value="Galactose-binding domain-like"/>
    <property type="match status" value="1"/>
</dbReference>
<evidence type="ECO:0000259" key="6">
    <source>
        <dbReference type="Pfam" id="PF00331"/>
    </source>
</evidence>
<feature type="domain" description="GH10" evidence="6">
    <location>
        <begin position="368"/>
        <end position="434"/>
    </location>
</feature>
<proteinExistence type="inferred from homology"/>
<dbReference type="InterPro" id="IPR001000">
    <property type="entry name" value="GH10_dom"/>
</dbReference>
<dbReference type="Pfam" id="PF02018">
    <property type="entry name" value="CBM_4_9"/>
    <property type="match status" value="1"/>
</dbReference>
<sequence>MTQSKGLQQIRTLQVTELNEELKDSIIQPSNNIILNHDFSGGLHLWHPNSCDAFVVSSECGYPETLSTKLIGRFAVITNRKEHWQGIEQDITERVSVGYTYNVCAWVGISGALQSVADVSGTLKLEHQDSSVSYLFIGRASASTERWEKLEGTFTLSTVPRRVVFYVGGPSPCIDLLIRSVVVSCASSIQFEGEFTKFAYEVDAIVRIFGNNVSTANVRATLWVQAADLRDQYVGIARVVVYFEGPPPGTDILLNNLVVRHAAKAPPPSPPLIENAAFGVNIIANSNLNDGTTNGWFPLGNIVLEKGQDAGVDLMVAGLQIFLVDREEIFRHLKKQTDKVRKRDVVLKFTASDSGTLAGTFVKIRQTQNSFPFGSCVNRSQIDNENFIDFFSKNFNWVVLGNELKWYWTESQQGNLNYKDADEMLNICASHNIQTLWAVYLLGSRGYCPVMDTFFEQKRYDDSRSKSSNKPSYSVQG</sequence>
<evidence type="ECO:0000313" key="9">
    <source>
        <dbReference type="Proteomes" id="UP001291926"/>
    </source>
</evidence>
<evidence type="ECO:0000256" key="2">
    <source>
        <dbReference type="ARBA" id="ARBA00022737"/>
    </source>
</evidence>
<dbReference type="EMBL" id="JAYDYQ010002688">
    <property type="protein sequence ID" value="KAK4477798.1"/>
    <property type="molecule type" value="Genomic_DNA"/>
</dbReference>
<accession>A0ABR0CKY0</accession>
<evidence type="ECO:0000256" key="1">
    <source>
        <dbReference type="ARBA" id="ARBA00007495"/>
    </source>
</evidence>
<gene>
    <name evidence="8" type="ORF">RD792_017060</name>
</gene>
<dbReference type="SUPFAM" id="SSF51445">
    <property type="entry name" value="(Trans)glycosidases"/>
    <property type="match status" value="1"/>
</dbReference>
<organism evidence="8 9">
    <name type="scientific">Penstemon davidsonii</name>
    <dbReference type="NCBI Taxonomy" id="160366"/>
    <lineage>
        <taxon>Eukaryota</taxon>
        <taxon>Viridiplantae</taxon>
        <taxon>Streptophyta</taxon>
        <taxon>Embryophyta</taxon>
        <taxon>Tracheophyta</taxon>
        <taxon>Spermatophyta</taxon>
        <taxon>Magnoliopsida</taxon>
        <taxon>eudicotyledons</taxon>
        <taxon>Gunneridae</taxon>
        <taxon>Pentapetalae</taxon>
        <taxon>asterids</taxon>
        <taxon>lamiids</taxon>
        <taxon>Lamiales</taxon>
        <taxon>Plantaginaceae</taxon>
        <taxon>Cheloneae</taxon>
        <taxon>Penstemon</taxon>
    </lineage>
</organism>
<dbReference type="InterPro" id="IPR003305">
    <property type="entry name" value="CenC_carb-bd"/>
</dbReference>
<comment type="similarity">
    <text evidence="1">Belongs to the glycosyl hydrolase 10 (cellulase F) family.</text>
</comment>
<dbReference type="InterPro" id="IPR008979">
    <property type="entry name" value="Galactose-bd-like_sf"/>
</dbReference>
<dbReference type="PANTHER" id="PTHR31490">
    <property type="entry name" value="GLYCOSYL HYDROLASE"/>
    <property type="match status" value="1"/>
</dbReference>
<comment type="caution">
    <text evidence="8">The sequence shown here is derived from an EMBL/GenBank/DDBJ whole genome shotgun (WGS) entry which is preliminary data.</text>
</comment>
<feature type="domain" description="CBM-cenC" evidence="7">
    <location>
        <begin position="31"/>
        <end position="170"/>
    </location>
</feature>
<keyword evidence="3" id="KW-0378">Hydrolase</keyword>
<dbReference type="SUPFAM" id="SSF49785">
    <property type="entry name" value="Galactose-binding domain-like"/>
    <property type="match status" value="1"/>
</dbReference>
<dbReference type="Pfam" id="PF00331">
    <property type="entry name" value="Glyco_hydro_10"/>
    <property type="match status" value="1"/>
</dbReference>
<reference evidence="8 9" key="1">
    <citation type="journal article" date="2023" name="bioRxiv">
        <title>Genome report: Whole genome sequence and annotation of Penstemon davidsonii.</title>
        <authorList>
            <person name="Ostevik K.L."/>
            <person name="Alabady M."/>
            <person name="Zhang M."/>
            <person name="Rausher M.D."/>
        </authorList>
    </citation>
    <scope>NUCLEOTIDE SEQUENCE [LARGE SCALE GENOMIC DNA]</scope>
    <source>
        <strain evidence="8">DNT005</strain>
        <tissue evidence="8">Whole leaf</tissue>
    </source>
</reference>
<evidence type="ECO:0008006" key="10">
    <source>
        <dbReference type="Google" id="ProtNLM"/>
    </source>
</evidence>
<name>A0ABR0CKY0_9LAMI</name>
<dbReference type="InterPro" id="IPR017853">
    <property type="entry name" value="GH"/>
</dbReference>
<keyword evidence="2" id="KW-0677">Repeat</keyword>
<dbReference type="Gene3D" id="3.20.20.80">
    <property type="entry name" value="Glycosidases"/>
    <property type="match status" value="1"/>
</dbReference>
<keyword evidence="9" id="KW-1185">Reference proteome</keyword>
<evidence type="ECO:0000256" key="3">
    <source>
        <dbReference type="ARBA" id="ARBA00022801"/>
    </source>
</evidence>
<evidence type="ECO:0000259" key="7">
    <source>
        <dbReference type="Pfam" id="PF02018"/>
    </source>
</evidence>
<keyword evidence="4" id="KW-0119">Carbohydrate metabolism</keyword>
<protein>
    <recommendedName>
        <fullName evidence="10">CBM-cenC domain-containing protein</fullName>
    </recommendedName>
</protein>
<evidence type="ECO:0000256" key="4">
    <source>
        <dbReference type="ARBA" id="ARBA00023277"/>
    </source>
</evidence>
<dbReference type="PANTHER" id="PTHR31490:SF1">
    <property type="entry name" value="ENDO-1,4-BETA-XYLANASE 1"/>
    <property type="match status" value="1"/>
</dbReference>
<dbReference type="Proteomes" id="UP001291926">
    <property type="component" value="Unassembled WGS sequence"/>
</dbReference>
<keyword evidence="5" id="KW-0624">Polysaccharide degradation</keyword>